<dbReference type="EMBL" id="FQVL01000005">
    <property type="protein sequence ID" value="SHE97239.1"/>
    <property type="molecule type" value="Genomic_DNA"/>
</dbReference>
<dbReference type="SUPFAM" id="SSF110710">
    <property type="entry name" value="TTHA0583/YokD-like"/>
    <property type="match status" value="1"/>
</dbReference>
<evidence type="ECO:0000313" key="3">
    <source>
        <dbReference type="Proteomes" id="UP000184476"/>
    </source>
</evidence>
<evidence type="ECO:0000256" key="1">
    <source>
        <dbReference type="HAMAP-Rule" id="MF_00800"/>
    </source>
</evidence>
<dbReference type="InterPro" id="IPR028345">
    <property type="entry name" value="Antibiotic_NAT-like"/>
</dbReference>
<dbReference type="AlphaFoldDB" id="A0A1M4XUQ8"/>
<dbReference type="Proteomes" id="UP000184476">
    <property type="component" value="Unassembled WGS sequence"/>
</dbReference>
<dbReference type="Pfam" id="PF04260">
    <property type="entry name" value="DUF436"/>
    <property type="match status" value="1"/>
</dbReference>
<name>A0A1M4XUQ8_9BACL</name>
<dbReference type="RefSeq" id="WP_073154801.1">
    <property type="nucleotide sequence ID" value="NZ_FQVL01000005.1"/>
</dbReference>
<dbReference type="InterPro" id="IPR006340">
    <property type="entry name" value="DUF436"/>
</dbReference>
<reference evidence="2 3" key="1">
    <citation type="submission" date="2016-11" db="EMBL/GenBank/DDBJ databases">
        <authorList>
            <person name="Jaros S."/>
            <person name="Januszkiewicz K."/>
            <person name="Wedrychowicz H."/>
        </authorList>
    </citation>
    <scope>NUCLEOTIDE SEQUENCE [LARGE SCALE GENOMIC DNA]</scope>
    <source>
        <strain evidence="2 3">DSM 44666</strain>
    </source>
</reference>
<proteinExistence type="inferred from homology"/>
<protein>
    <recommendedName>
        <fullName evidence="1">UPF0340 protein SAMN05444392_105195</fullName>
    </recommendedName>
</protein>
<keyword evidence="3" id="KW-1185">Reference proteome</keyword>
<sequence length="178" mass="19445">MDQLSAQLVTALYELNDAHPIRPTDVVVFGVSTSEIAGKRIGTEGSEEIAEALFQGIQQARAEIGFQPVFQCCEHLNRACVVERKTAERKGWDEVSVIPVRSAGGAMASYAFAHLDQAICVETIQADAGVDIGDTWVGMHMRPVAVPVRPRLLRIGEAHITMAYSRPKLIGGLRARYE</sequence>
<evidence type="ECO:0000313" key="2">
    <source>
        <dbReference type="EMBL" id="SHE97239.1"/>
    </source>
</evidence>
<dbReference type="Gene3D" id="3.40.50.10360">
    <property type="entry name" value="Hypothetical protein TT1679"/>
    <property type="match status" value="1"/>
</dbReference>
<accession>A0A1M4XUQ8</accession>
<dbReference type="NCBIfam" id="TIGR01440">
    <property type="entry name" value="TIGR01440 family protein"/>
    <property type="match status" value="1"/>
</dbReference>
<organism evidence="2 3">
    <name type="scientific">Seinonella peptonophila</name>
    <dbReference type="NCBI Taxonomy" id="112248"/>
    <lineage>
        <taxon>Bacteria</taxon>
        <taxon>Bacillati</taxon>
        <taxon>Bacillota</taxon>
        <taxon>Bacilli</taxon>
        <taxon>Bacillales</taxon>
        <taxon>Thermoactinomycetaceae</taxon>
        <taxon>Seinonella</taxon>
    </lineage>
</organism>
<gene>
    <name evidence="2" type="ORF">SAMN05444392_105195</name>
</gene>
<dbReference type="HAMAP" id="MF_00800">
    <property type="entry name" value="UPF0340"/>
    <property type="match status" value="1"/>
</dbReference>
<dbReference type="PIRSF" id="PIRSF007510">
    <property type="entry name" value="UCP007510"/>
    <property type="match status" value="1"/>
</dbReference>
<dbReference type="STRING" id="112248.SAMN05444392_105195"/>
<comment type="similarity">
    <text evidence="1">Belongs to the UPF0340 family.</text>
</comment>
<dbReference type="OrthoDB" id="9803187at2"/>